<dbReference type="EMBL" id="BMXI01000034">
    <property type="protein sequence ID" value="GHC68009.1"/>
    <property type="molecule type" value="Genomic_DNA"/>
</dbReference>
<reference evidence="1" key="2">
    <citation type="submission" date="2020-09" db="EMBL/GenBank/DDBJ databases">
        <authorList>
            <person name="Sun Q."/>
            <person name="Kim S."/>
        </authorList>
    </citation>
    <scope>NUCLEOTIDE SEQUENCE</scope>
    <source>
        <strain evidence="1">KCTC 12988</strain>
    </source>
</reference>
<dbReference type="Proteomes" id="UP000644507">
    <property type="component" value="Unassembled WGS sequence"/>
</dbReference>
<protein>
    <submittedName>
        <fullName evidence="1">Uncharacterized protein</fullName>
    </submittedName>
</protein>
<sequence length="103" mass="11871">MEANRRSQALVELLDTHFSNEGYKFRLSYRNLSDDEIPSLLGGPKLLLCNGPFTEESASSTHVEIREILDENELADVEVWYEIRRGDQQYYFPSDQLTTVGNK</sequence>
<comment type="caution">
    <text evidence="1">The sequence shown here is derived from an EMBL/GenBank/DDBJ whole genome shotgun (WGS) entry which is preliminary data.</text>
</comment>
<name>A0A918TY68_9BACT</name>
<accession>A0A918TY68</accession>
<reference evidence="1" key="1">
    <citation type="journal article" date="2014" name="Int. J. Syst. Evol. Microbiol.">
        <title>Complete genome sequence of Corynebacterium casei LMG S-19264T (=DSM 44701T), isolated from a smear-ripened cheese.</title>
        <authorList>
            <consortium name="US DOE Joint Genome Institute (JGI-PGF)"/>
            <person name="Walter F."/>
            <person name="Albersmeier A."/>
            <person name="Kalinowski J."/>
            <person name="Ruckert C."/>
        </authorList>
    </citation>
    <scope>NUCLEOTIDE SEQUENCE</scope>
    <source>
        <strain evidence="1">KCTC 12988</strain>
    </source>
</reference>
<organism evidence="1 2">
    <name type="scientific">Roseibacillus persicicus</name>
    <dbReference type="NCBI Taxonomy" id="454148"/>
    <lineage>
        <taxon>Bacteria</taxon>
        <taxon>Pseudomonadati</taxon>
        <taxon>Verrucomicrobiota</taxon>
        <taxon>Verrucomicrobiia</taxon>
        <taxon>Verrucomicrobiales</taxon>
        <taxon>Verrucomicrobiaceae</taxon>
        <taxon>Roseibacillus</taxon>
    </lineage>
</organism>
<proteinExistence type="predicted"/>
<evidence type="ECO:0000313" key="1">
    <source>
        <dbReference type="EMBL" id="GHC68009.1"/>
    </source>
</evidence>
<keyword evidence="2" id="KW-1185">Reference proteome</keyword>
<evidence type="ECO:0000313" key="2">
    <source>
        <dbReference type="Proteomes" id="UP000644507"/>
    </source>
</evidence>
<dbReference type="AlphaFoldDB" id="A0A918TY68"/>
<gene>
    <name evidence="1" type="ORF">GCM10007100_40140</name>
</gene>